<proteinExistence type="predicted"/>
<evidence type="ECO:0000313" key="2">
    <source>
        <dbReference type="Proteomes" id="UP000823405"/>
    </source>
</evidence>
<protein>
    <submittedName>
        <fullName evidence="1">Uncharacterized protein</fullName>
    </submittedName>
</protein>
<dbReference type="EMBL" id="JAAAIN010004493">
    <property type="protein sequence ID" value="KAG0280581.1"/>
    <property type="molecule type" value="Genomic_DNA"/>
</dbReference>
<reference evidence="1" key="1">
    <citation type="journal article" date="2020" name="Fungal Divers.">
        <title>Resolving the Mortierellaceae phylogeny through synthesis of multi-gene phylogenetics and phylogenomics.</title>
        <authorList>
            <person name="Vandepol N."/>
            <person name="Liber J."/>
            <person name="Desiro A."/>
            <person name="Na H."/>
            <person name="Kennedy M."/>
            <person name="Barry K."/>
            <person name="Grigoriev I.V."/>
            <person name="Miller A.N."/>
            <person name="O'Donnell K."/>
            <person name="Stajich J.E."/>
            <person name="Bonito G."/>
        </authorList>
    </citation>
    <scope>NUCLEOTIDE SEQUENCE</scope>
    <source>
        <strain evidence="1">NVP60</strain>
    </source>
</reference>
<dbReference type="Proteomes" id="UP000823405">
    <property type="component" value="Unassembled WGS sequence"/>
</dbReference>
<accession>A0A9P6QQ96</accession>
<sequence length="195" mass="21787">MLGTDHRNISLNEFLDAHVKNGSRSRKDGERVPAFYHPADFPSGPDIVFVLCFDNHGYCPVFVQLKLRASMNLPDTQSAFDTVKAPAIQGHLGDAKLETFCTVSPKRYIGVVIAYPAELQGVEGSFFEPRRSGRLLAGQVEDAQCISLKIDRNNIHNLFPKAHMDLLNLLKGVKRDLGPDSDNLEDEHMAKKRWA</sequence>
<organism evidence="1 2">
    <name type="scientific">Linnemannia gamsii</name>
    <dbReference type="NCBI Taxonomy" id="64522"/>
    <lineage>
        <taxon>Eukaryota</taxon>
        <taxon>Fungi</taxon>
        <taxon>Fungi incertae sedis</taxon>
        <taxon>Mucoromycota</taxon>
        <taxon>Mortierellomycotina</taxon>
        <taxon>Mortierellomycetes</taxon>
        <taxon>Mortierellales</taxon>
        <taxon>Mortierellaceae</taxon>
        <taxon>Linnemannia</taxon>
    </lineage>
</organism>
<comment type="caution">
    <text evidence="1">The sequence shown here is derived from an EMBL/GenBank/DDBJ whole genome shotgun (WGS) entry which is preliminary data.</text>
</comment>
<name>A0A9P6QQ96_9FUNG</name>
<gene>
    <name evidence="1" type="ORF">BGZ97_009374</name>
</gene>
<evidence type="ECO:0000313" key="1">
    <source>
        <dbReference type="EMBL" id="KAG0280581.1"/>
    </source>
</evidence>
<dbReference type="AlphaFoldDB" id="A0A9P6QQ96"/>
<keyword evidence="2" id="KW-1185">Reference proteome</keyword>
<dbReference type="OrthoDB" id="2393824at2759"/>